<protein>
    <submittedName>
        <fullName evidence="2">Uncharacterized protein</fullName>
    </submittedName>
</protein>
<feature type="coiled-coil region" evidence="1">
    <location>
        <begin position="296"/>
        <end position="331"/>
    </location>
</feature>
<dbReference type="EMBL" id="VIVL01000008">
    <property type="protein sequence ID" value="TWD78074.1"/>
    <property type="molecule type" value="Genomic_DNA"/>
</dbReference>
<dbReference type="AlphaFoldDB" id="A0A561BGS6"/>
<evidence type="ECO:0000256" key="1">
    <source>
        <dbReference type="SAM" id="Coils"/>
    </source>
</evidence>
<accession>A0A561BGS6</accession>
<keyword evidence="1" id="KW-0175">Coiled coil</keyword>
<gene>
    <name evidence="2" type="ORF">FB547_108129</name>
</gene>
<name>A0A561BGS6_9BURK</name>
<dbReference type="Proteomes" id="UP000319722">
    <property type="component" value="Unassembled WGS sequence"/>
</dbReference>
<evidence type="ECO:0000313" key="3">
    <source>
        <dbReference type="Proteomes" id="UP000319722"/>
    </source>
</evidence>
<organism evidence="2 3">
    <name type="scientific">Variovorax beijingensis</name>
    <dbReference type="NCBI Taxonomy" id="2496117"/>
    <lineage>
        <taxon>Bacteria</taxon>
        <taxon>Pseudomonadati</taxon>
        <taxon>Pseudomonadota</taxon>
        <taxon>Betaproteobacteria</taxon>
        <taxon>Burkholderiales</taxon>
        <taxon>Comamonadaceae</taxon>
        <taxon>Variovorax</taxon>
    </lineage>
</organism>
<sequence>MEMCVKRSELYALVWQTPLRHLGPNLGLSDVGLSKLCRRYNIPVPPVGYWTRLAAGKICVQAPLPPSDVDHEIHLPEKDTTAARSSDATRIQQVQQAFSRARDAVVLQPIDVPPSLDHCHPLVAKTARFFQSIERDEAKLAVQAEEARRLRKPFFGGMSSHRMTTGRYVAGSGCLRITATLAHIDWILRFHEALIRGLIAGGCQVVAGRGDASNTVEIRRAGGAIRLNFSEQVEKIAQPKRQDFLLHRDEYRALDGYKLKLERDWHVIARQWTGSREQLEQQLPEITRALIAFPEAEALRSKLLAEETAIRRKQEREAAQAHNIAMAAEQAHAQRREARANQLPRAVAVGQSLATYHSALDVLSRLEGIAGDQPEDDALRAWIALVRSSLKDPVHELADALRAEAAQPERPLWWPA</sequence>
<reference evidence="2 3" key="1">
    <citation type="submission" date="2019-06" db="EMBL/GenBank/DDBJ databases">
        <title>Sorghum-associated microbial communities from plants grown in Nebraska, USA.</title>
        <authorList>
            <person name="Schachtman D."/>
        </authorList>
    </citation>
    <scope>NUCLEOTIDE SEQUENCE [LARGE SCALE GENOMIC DNA]</scope>
    <source>
        <strain evidence="2 3">T529</strain>
    </source>
</reference>
<comment type="caution">
    <text evidence="2">The sequence shown here is derived from an EMBL/GenBank/DDBJ whole genome shotgun (WGS) entry which is preliminary data.</text>
</comment>
<evidence type="ECO:0000313" key="2">
    <source>
        <dbReference type="EMBL" id="TWD78074.1"/>
    </source>
</evidence>
<proteinExistence type="predicted"/>